<keyword evidence="2" id="KW-0812">Transmembrane</keyword>
<evidence type="ECO:0000256" key="2">
    <source>
        <dbReference type="SAM" id="Phobius"/>
    </source>
</evidence>
<organism evidence="4 5">
    <name type="scientific">Streptomyces nanshensis</name>
    <dbReference type="NCBI Taxonomy" id="518642"/>
    <lineage>
        <taxon>Bacteria</taxon>
        <taxon>Bacillati</taxon>
        <taxon>Actinomycetota</taxon>
        <taxon>Actinomycetes</taxon>
        <taxon>Kitasatosporales</taxon>
        <taxon>Streptomycetaceae</taxon>
        <taxon>Streptomyces</taxon>
    </lineage>
</organism>
<feature type="region of interest" description="Disordered" evidence="1">
    <location>
        <begin position="376"/>
        <end position="420"/>
    </location>
</feature>
<dbReference type="PATRIC" id="fig|518642.10.peg.215"/>
<comment type="caution">
    <text evidence="4">The sequence shown here is derived from an EMBL/GenBank/DDBJ whole genome shotgun (WGS) entry which is preliminary data.</text>
</comment>
<dbReference type="SUPFAM" id="SSF56601">
    <property type="entry name" value="beta-lactamase/transpeptidase-like"/>
    <property type="match status" value="1"/>
</dbReference>
<feature type="compositionally biased region" description="Low complexity" evidence="1">
    <location>
        <begin position="405"/>
        <end position="418"/>
    </location>
</feature>
<reference evidence="4 5" key="1">
    <citation type="journal article" date="2016" name="Front. Microbiol.">
        <title>Comparative Genomics Analysis of Streptomyces Species Reveals Their Adaptation to the Marine Environment and Their Diversity at the Genomic Level.</title>
        <authorList>
            <person name="Tian X."/>
            <person name="Zhang Z."/>
            <person name="Yang T."/>
            <person name="Chen M."/>
            <person name="Li J."/>
            <person name="Chen F."/>
            <person name="Yang J."/>
            <person name="Li W."/>
            <person name="Zhang B."/>
            <person name="Zhang Z."/>
            <person name="Wu J."/>
            <person name="Zhang C."/>
            <person name="Long L."/>
            <person name="Xiao J."/>
        </authorList>
    </citation>
    <scope>NUCLEOTIDE SEQUENCE [LARGE SCALE GENOMIC DNA]</scope>
    <source>
        <strain evidence="4 5">SCSIO 10429</strain>
    </source>
</reference>
<feature type="transmembrane region" description="Helical" evidence="2">
    <location>
        <begin position="605"/>
        <end position="625"/>
    </location>
</feature>
<dbReference type="Proteomes" id="UP000176005">
    <property type="component" value="Unassembled WGS sequence"/>
</dbReference>
<feature type="transmembrane region" description="Helical" evidence="2">
    <location>
        <begin position="525"/>
        <end position="543"/>
    </location>
</feature>
<keyword evidence="2" id="KW-1133">Transmembrane helix</keyword>
<evidence type="ECO:0000313" key="5">
    <source>
        <dbReference type="Proteomes" id="UP000176005"/>
    </source>
</evidence>
<feature type="transmembrane region" description="Helical" evidence="2">
    <location>
        <begin position="637"/>
        <end position="658"/>
    </location>
</feature>
<dbReference type="AlphaFoldDB" id="A0A1E7KIF1"/>
<dbReference type="Gene3D" id="3.40.710.10">
    <property type="entry name" value="DD-peptidase/beta-lactamase superfamily"/>
    <property type="match status" value="1"/>
</dbReference>
<dbReference type="EMBL" id="LJGW01000705">
    <property type="protein sequence ID" value="OEV03624.1"/>
    <property type="molecule type" value="Genomic_DNA"/>
</dbReference>
<dbReference type="InterPro" id="IPR001466">
    <property type="entry name" value="Beta-lactam-related"/>
</dbReference>
<feature type="transmembrane region" description="Helical" evidence="2">
    <location>
        <begin position="564"/>
        <end position="585"/>
    </location>
</feature>
<gene>
    <name evidence="4" type="ORF">AN218_32345</name>
</gene>
<feature type="domain" description="Beta-lactamase-related" evidence="3">
    <location>
        <begin position="45"/>
        <end position="364"/>
    </location>
</feature>
<evidence type="ECO:0000256" key="1">
    <source>
        <dbReference type="SAM" id="MobiDB-lite"/>
    </source>
</evidence>
<keyword evidence="2" id="KW-0472">Membrane</keyword>
<dbReference type="PANTHER" id="PTHR46825:SF9">
    <property type="entry name" value="BETA-LACTAMASE-RELATED DOMAIN-CONTAINING PROTEIN"/>
    <property type="match status" value="1"/>
</dbReference>
<accession>A0A1E7KIF1</accession>
<name>A0A1E7KIF1_9ACTN</name>
<sequence>MAGALTLTLAVPPPEAHARTADASAGPAAGARTSPRALAAAVDPAVARILREDRIPGAAVTVVRGDRTVFTKGYGTADLRTRTPVDPNRTGFFLGSLAKLFTAQAAAALVAKGRIDPKADVNDALHSVTVPDTYPGHPVTLNQLLTHTAGFDSDLVGRNKAAPDTVEPLPESLVTRRPPRIRPPGTVAAYDNYGYALAGQAVADVSGESFPAYVRRHVLGPLGMRHTSFEQPAPDGLAAASAHGYRPLGGSGQAVVHGQYGAWAPSGTGATATAADMGRWMSDQLVGGSAANRLMQRVHYRQDPRMPGLGWGFEEWRGGGHTGWFKDGDIPGFHSNLLLLPKQRLGVFVVFNGDGSDGRSNWDGKQLVDRIVAAAAPAPADGKGDGDGKGDADGKGDGDGDGRAVARAAGGAASAPAAEHTGTYRAARVSRSSLMAVEGLFGSVAVERDGPRGLRTSGLSLDPARTTEQRWTPIGGGVFRERGVRAADANTIAFTDDGLLVSADMPNTAYEKLTWHQSPVLHQSLLASGLGVMLLAALGYPVLAGVRRMRGRLPHPPAARAARAAAALTGLLVAGWTAALIAVVADGNRMMELTPLGSPLLTTVTSLGAALVPATLALSAGMAACWLRGWWGVTGRVLYTVTAAGCLALLGMLLHYRLVGPPFTWLLG</sequence>
<dbReference type="Pfam" id="PF00144">
    <property type="entry name" value="Beta-lactamase"/>
    <property type="match status" value="1"/>
</dbReference>
<evidence type="ECO:0000259" key="3">
    <source>
        <dbReference type="Pfam" id="PF00144"/>
    </source>
</evidence>
<keyword evidence="5" id="KW-1185">Reference proteome</keyword>
<evidence type="ECO:0000313" key="4">
    <source>
        <dbReference type="EMBL" id="OEV03624.1"/>
    </source>
</evidence>
<dbReference type="PANTHER" id="PTHR46825">
    <property type="entry name" value="D-ALANYL-D-ALANINE-CARBOXYPEPTIDASE/ENDOPEPTIDASE AMPH"/>
    <property type="match status" value="1"/>
</dbReference>
<protein>
    <recommendedName>
        <fullName evidence="3">Beta-lactamase-related domain-containing protein</fullName>
    </recommendedName>
</protein>
<feature type="compositionally biased region" description="Basic and acidic residues" evidence="1">
    <location>
        <begin position="382"/>
        <end position="404"/>
    </location>
</feature>
<proteinExistence type="predicted"/>
<dbReference type="InterPro" id="IPR050491">
    <property type="entry name" value="AmpC-like"/>
</dbReference>
<dbReference type="InterPro" id="IPR012338">
    <property type="entry name" value="Beta-lactam/transpept-like"/>
</dbReference>